<dbReference type="Pfam" id="PF12680">
    <property type="entry name" value="SnoaL_2"/>
    <property type="match status" value="1"/>
</dbReference>
<dbReference type="SUPFAM" id="SSF54427">
    <property type="entry name" value="NTF2-like"/>
    <property type="match status" value="1"/>
</dbReference>
<feature type="domain" description="SnoaL-like" evidence="1">
    <location>
        <begin position="9"/>
        <end position="109"/>
    </location>
</feature>
<reference evidence="2 3" key="1">
    <citation type="submission" date="2021-01" db="EMBL/GenBank/DDBJ databases">
        <title>Chryseolinea sp. Jin1 Genome sequencing and assembly.</title>
        <authorList>
            <person name="Kim I."/>
        </authorList>
    </citation>
    <scope>NUCLEOTIDE SEQUENCE [LARGE SCALE GENOMIC DNA]</scope>
    <source>
        <strain evidence="2 3">Jin1</strain>
    </source>
</reference>
<name>A0ABS1KJF8_9BACT</name>
<evidence type="ECO:0000313" key="2">
    <source>
        <dbReference type="EMBL" id="MBL0739600.1"/>
    </source>
</evidence>
<evidence type="ECO:0000259" key="1">
    <source>
        <dbReference type="Pfam" id="PF12680"/>
    </source>
</evidence>
<organism evidence="2 3">
    <name type="scientific">Chryseolinea lacunae</name>
    <dbReference type="NCBI Taxonomy" id="2801331"/>
    <lineage>
        <taxon>Bacteria</taxon>
        <taxon>Pseudomonadati</taxon>
        <taxon>Bacteroidota</taxon>
        <taxon>Cytophagia</taxon>
        <taxon>Cytophagales</taxon>
        <taxon>Fulvivirgaceae</taxon>
        <taxon>Chryseolinea</taxon>
    </lineage>
</organism>
<protein>
    <submittedName>
        <fullName evidence="2">Nuclear transport factor 2 family protein</fullName>
    </submittedName>
</protein>
<proteinExistence type="predicted"/>
<dbReference type="Gene3D" id="3.10.450.50">
    <property type="match status" value="1"/>
</dbReference>
<accession>A0ABS1KJF8</accession>
<dbReference type="InterPro" id="IPR037401">
    <property type="entry name" value="SnoaL-like"/>
</dbReference>
<gene>
    <name evidence="2" type="ORF">JI741_00155</name>
</gene>
<dbReference type="EMBL" id="JAERRB010000001">
    <property type="protein sequence ID" value="MBL0739600.1"/>
    <property type="molecule type" value="Genomic_DNA"/>
</dbReference>
<sequence>MHPHENLISQFYTAFRNKDYVTMQELYHPEATFSDPVFEGLSSKEVKAMWEMLLTSSKDLEVTFSNVTADGTRGGCQWDAWYTFSRTGRKVHNRIHAAFEFKDGKIFRHHDTFDFWRWSRQALGTSGLFLGWTSVVKNKVRFTARKALDKFMRKPENQ</sequence>
<dbReference type="Proteomes" id="UP000613030">
    <property type="component" value="Unassembled WGS sequence"/>
</dbReference>
<evidence type="ECO:0000313" key="3">
    <source>
        <dbReference type="Proteomes" id="UP000613030"/>
    </source>
</evidence>
<dbReference type="InterPro" id="IPR032710">
    <property type="entry name" value="NTF2-like_dom_sf"/>
</dbReference>
<comment type="caution">
    <text evidence="2">The sequence shown here is derived from an EMBL/GenBank/DDBJ whole genome shotgun (WGS) entry which is preliminary data.</text>
</comment>
<keyword evidence="3" id="KW-1185">Reference proteome</keyword>